<keyword evidence="2" id="KW-1185">Reference proteome</keyword>
<proteinExistence type="predicted"/>
<organism evidence="1 2">
    <name type="scientific">Temnothorax longispinosus</name>
    <dbReference type="NCBI Taxonomy" id="300112"/>
    <lineage>
        <taxon>Eukaryota</taxon>
        <taxon>Metazoa</taxon>
        <taxon>Ecdysozoa</taxon>
        <taxon>Arthropoda</taxon>
        <taxon>Hexapoda</taxon>
        <taxon>Insecta</taxon>
        <taxon>Pterygota</taxon>
        <taxon>Neoptera</taxon>
        <taxon>Endopterygota</taxon>
        <taxon>Hymenoptera</taxon>
        <taxon>Apocrita</taxon>
        <taxon>Aculeata</taxon>
        <taxon>Formicoidea</taxon>
        <taxon>Formicidae</taxon>
        <taxon>Myrmicinae</taxon>
        <taxon>Temnothorax</taxon>
    </lineage>
</organism>
<evidence type="ECO:0000313" key="2">
    <source>
        <dbReference type="Proteomes" id="UP000310200"/>
    </source>
</evidence>
<protein>
    <submittedName>
        <fullName evidence="1">Uncharacterized protein</fullName>
    </submittedName>
</protein>
<name>A0A4S2KSX5_9HYME</name>
<dbReference type="PANTHER" id="PTHR31912:SF34">
    <property type="entry name" value="NOTOCHORD-RELATED PROTEIN"/>
    <property type="match status" value="1"/>
</dbReference>
<reference evidence="1 2" key="1">
    <citation type="journal article" date="2019" name="Philos. Trans. R. Soc. Lond., B, Biol. Sci.">
        <title>Ant behaviour and brain gene expression of defending hosts depend on the ecological success of the intruding social parasite.</title>
        <authorList>
            <person name="Kaur R."/>
            <person name="Stoldt M."/>
            <person name="Jongepier E."/>
            <person name="Feldmeyer B."/>
            <person name="Menzel F."/>
            <person name="Bornberg-Bauer E."/>
            <person name="Foitzik S."/>
        </authorList>
    </citation>
    <scope>NUCLEOTIDE SEQUENCE [LARGE SCALE GENOMIC DNA]</scope>
    <source>
        <tissue evidence="1">Whole body</tissue>
    </source>
</reference>
<dbReference type="AlphaFoldDB" id="A0A4S2KSX5"/>
<dbReference type="Proteomes" id="UP000310200">
    <property type="component" value="Unassembled WGS sequence"/>
</dbReference>
<dbReference type="EMBL" id="QBLH01001095">
    <property type="protein sequence ID" value="TGZ53122.1"/>
    <property type="molecule type" value="Genomic_DNA"/>
</dbReference>
<sequence length="789" mass="91255">MCPSLRAFKRHLLKCYSKRVDSSHNTTLSLEASLDRNIVEHPNESDSLTFPMDFEPCETNAVENLDISSYDFKKALVTSSLAFVSKLYASNTLNRTHVQEIVDSTSELLTSGYINLLKNKVINILQNPNRRSEDLQELCLMFDACENIFDGLQTDHQRLNAFKDSDQYVAPVSYIIGSYYRPRTKSNKTIMNHELDVGQYVPMKEVLKRFIELPGCLQTILSHLERLTKTDEPLTNVVQAEMWKKKVASHFQGKTVIPLFLFFDDMDPDNITGSHAGDHKLGALYYTIACLPQEYMSKLENIFLGCLFLSDAKIHGNKNLFQPIIQDLIDLEQNGLIVTHNGKKEHIYFSMCLLLGDNLGIHSICGLSEGFNANYPCRMCKLHRNEMTTTTVFDDKKLRTVQTYYDDVNIQNLAMTGIKEQCVWDVIPSFSFILSICFDIMHDLLEGVCSYDLALIIYNLVYVKKYLSLETLNNRIFYFDYGPTESGNTVPRINREHLLSVKLRFSSSEMLCFVRYFGLMIGDLIPKEDDCWLLYVKLKSIVDIITAPYVNIRSLKYLATLISEHHEMYLSAFPHMTLKPKHHYMLHYPQIMRNVGPLWFVCCLRWEAKHRPFKQAARATNSRRNLPLTLAIKHQLNLCARFLSKQPLGDKFCFGVSEEVNVTDVENNIFFSHVLPPNMNKKITLFSWVRIFGTLFKKDMCVAVTYNEDLPIFGKIQFVTYSKESNNVFFILTMFDTIDYDEHLCSFEVHENNIWFFVCYDDLISRMPTYCRIGARSAATYISFRYTLL</sequence>
<evidence type="ECO:0000313" key="1">
    <source>
        <dbReference type="EMBL" id="TGZ53122.1"/>
    </source>
</evidence>
<comment type="caution">
    <text evidence="1">The sequence shown here is derived from an EMBL/GenBank/DDBJ whole genome shotgun (WGS) entry which is preliminary data.</text>
</comment>
<dbReference type="PANTHER" id="PTHR31912">
    <property type="entry name" value="IP13529P"/>
    <property type="match status" value="1"/>
</dbReference>
<accession>A0A4S2KSX5</accession>
<gene>
    <name evidence="1" type="ORF">DBV15_05459</name>
</gene>